<keyword evidence="2" id="KW-1185">Reference proteome</keyword>
<sequence>MLLTGRHKFFWLLIGLAFLPLLVVAPVHAGDPFGFNSSWNYQEAGGDNQDSSTVSQNYNLTYSKDLSAAMSFSGSVRYSESSPSEGRDSSTLSPRLSFDLRNDLFNLNLNASETKSESEGSATRTNDAWGANLSSNLAEGWPGVRLYISQSTATDDEDLTDTQSDSAGVSVDYNYGPFEMLYDANYSQSTNNIELTESETLDQTGQVSYADTFWNGRVAVSASQQYKVAESTTKNPDGALVTSGRYYKIDADPDDAAASLGTGSFVGEDVFQQTDQNMTIQIDSPLNDAAPINGEFDVLKVGLYRLIGSERTTLQDSVADLLDSDAEWEIYYFNVGDSSWTEIPASNFNVTVGGDYFNGNFRTVVTLSLSSSYSADYVKVVSLSQNATYHAYVDDIVAYNSTVSLLDNVELTRDTTSIQSQFSTTVNLTDRWTVSYSLRRVENQYDTGDTLQLNQSLTSSYRLNGTVGFSLAVTDNIDEADNSADRKSRSYSLSMNALPLSTLNYSLAYTHTDNSSDDGRDTTSDSVSSTLTAAIYPDLTASWSVHWSQNKNSYEETKSSSYGTTVRMTARLSPKADLDFDLGYSESESTGGDTTTATTYGIDLGYRPSDMLLIDVSYDGEIEDNTSTLTGYTSWLWSRKLQSRFGFTYEFADEIEQTYNAQLSWMISRYLSLQSNGNYTITDDASSWNFNGSLNMVF</sequence>
<dbReference type="STRING" id="1122189.SAMN02745165_00356"/>
<name>A0A1M6BZN6_MALRU</name>
<protein>
    <recommendedName>
        <fullName evidence="3">TIGR03016 family PEP-CTERM system-associated outer membrane protein</fullName>
    </recommendedName>
</protein>
<accession>A0A1M6BZN6</accession>
<proteinExistence type="predicted"/>
<dbReference type="RefSeq" id="WP_072905028.1">
    <property type="nucleotide sequence ID" value="NZ_FQZT01000001.1"/>
</dbReference>
<evidence type="ECO:0000313" key="2">
    <source>
        <dbReference type="Proteomes" id="UP000184171"/>
    </source>
</evidence>
<reference evidence="1 2" key="1">
    <citation type="submission" date="2016-11" db="EMBL/GenBank/DDBJ databases">
        <authorList>
            <person name="Jaros S."/>
            <person name="Januszkiewicz K."/>
            <person name="Wedrychowicz H."/>
        </authorList>
    </citation>
    <scope>NUCLEOTIDE SEQUENCE [LARGE SCALE GENOMIC DNA]</scope>
    <source>
        <strain evidence="1 2">DSM 5091</strain>
    </source>
</reference>
<dbReference type="AlphaFoldDB" id="A0A1M6BZN6"/>
<dbReference type="OrthoDB" id="5405181at2"/>
<evidence type="ECO:0008006" key="3">
    <source>
        <dbReference type="Google" id="ProtNLM"/>
    </source>
</evidence>
<gene>
    <name evidence="1" type="ORF">SAMN02745165_00356</name>
</gene>
<dbReference type="EMBL" id="FQZT01000001">
    <property type="protein sequence ID" value="SHI54245.1"/>
    <property type="molecule type" value="Genomic_DNA"/>
</dbReference>
<organism evidence="1 2">
    <name type="scientific">Malonomonas rubra DSM 5091</name>
    <dbReference type="NCBI Taxonomy" id="1122189"/>
    <lineage>
        <taxon>Bacteria</taxon>
        <taxon>Pseudomonadati</taxon>
        <taxon>Thermodesulfobacteriota</taxon>
        <taxon>Desulfuromonadia</taxon>
        <taxon>Desulfuromonadales</taxon>
        <taxon>Geopsychrobacteraceae</taxon>
        <taxon>Malonomonas</taxon>
    </lineage>
</organism>
<evidence type="ECO:0000313" key="1">
    <source>
        <dbReference type="EMBL" id="SHI54245.1"/>
    </source>
</evidence>
<dbReference type="Proteomes" id="UP000184171">
    <property type="component" value="Unassembled WGS sequence"/>
</dbReference>